<gene>
    <name evidence="1" type="ORF">HNY73_007703</name>
</gene>
<dbReference type="Proteomes" id="UP000807504">
    <property type="component" value="Unassembled WGS sequence"/>
</dbReference>
<sequence>MLPSQLQLENSIENLVDDAVKQIENVKTKLDLYKTSVKKTDKYIHTGEFSSRYFSSEPFYVWKNDEYKDTISKLLSGQKIVLRADVKKSAPDKDAIKFSVIDLHFKTNNKTLQSQMDNLLIGFDVMATHLGNSYYRYADKIYIITSDSQTISYSWETNAAGEPIRRNNVFDKIKEGDLMLSPYTLWELKIINSTRKVTFRDLEVYKDNVDLELSGYGSYVVRNENGFKFSPKAYSSVGKFDEVDICVDSEARNSSECTDMIGRMIRSAQLVEGYDGYMTNGAAPSLWSPLNYACNFLKMHIALNFVQFFINDEESTNVKVNSRLTTKQSTHLASGFTNRKIETAENSIGRVELARSEFMKHEENHRCNCINMDHTENFSFRDLGKSFLPNAEKEESSCFNQCLEVNCTLLLADVVARTVTGEKYDRAFEECLLSPKEKLQMRLNEFAVRSEDDARLNLCNLSRMTDDKESSWLNRVKNYAKSMLQYLGFNKNLGPDDFVEDIRNLFS</sequence>
<name>A0A8T0FK90_ARGBR</name>
<accession>A0A8T0FK90</accession>
<reference evidence="1" key="2">
    <citation type="submission" date="2020-06" db="EMBL/GenBank/DDBJ databases">
        <authorList>
            <person name="Sheffer M."/>
        </authorList>
    </citation>
    <scope>NUCLEOTIDE SEQUENCE</scope>
</reference>
<organism evidence="1 2">
    <name type="scientific">Argiope bruennichi</name>
    <name type="common">Wasp spider</name>
    <name type="synonym">Aranea bruennichi</name>
    <dbReference type="NCBI Taxonomy" id="94029"/>
    <lineage>
        <taxon>Eukaryota</taxon>
        <taxon>Metazoa</taxon>
        <taxon>Ecdysozoa</taxon>
        <taxon>Arthropoda</taxon>
        <taxon>Chelicerata</taxon>
        <taxon>Arachnida</taxon>
        <taxon>Araneae</taxon>
        <taxon>Araneomorphae</taxon>
        <taxon>Entelegynae</taxon>
        <taxon>Araneoidea</taxon>
        <taxon>Araneidae</taxon>
        <taxon>Argiope</taxon>
    </lineage>
</organism>
<reference evidence="1" key="1">
    <citation type="journal article" date="2020" name="bioRxiv">
        <title>Chromosome-level reference genome of the European wasp spider Argiope bruennichi: a resource for studies on range expansion and evolutionary adaptation.</title>
        <authorList>
            <person name="Sheffer M.M."/>
            <person name="Hoppe A."/>
            <person name="Krehenwinkel H."/>
            <person name="Uhl G."/>
            <person name="Kuss A.W."/>
            <person name="Jensen L."/>
            <person name="Jensen C."/>
            <person name="Gillespie R.G."/>
            <person name="Hoff K.J."/>
            <person name="Prost S."/>
        </authorList>
    </citation>
    <scope>NUCLEOTIDE SEQUENCE</scope>
</reference>
<dbReference type="AlphaFoldDB" id="A0A8T0FK90"/>
<keyword evidence="2" id="KW-1185">Reference proteome</keyword>
<evidence type="ECO:0000313" key="1">
    <source>
        <dbReference type="EMBL" id="KAF8789790.1"/>
    </source>
</evidence>
<proteinExistence type="predicted"/>
<evidence type="ECO:0000313" key="2">
    <source>
        <dbReference type="Proteomes" id="UP000807504"/>
    </source>
</evidence>
<protein>
    <submittedName>
        <fullName evidence="1">Uncharacterized protein</fullName>
    </submittedName>
</protein>
<dbReference type="EMBL" id="JABXBU010000012">
    <property type="protein sequence ID" value="KAF8789790.1"/>
    <property type="molecule type" value="Genomic_DNA"/>
</dbReference>
<comment type="caution">
    <text evidence="1">The sequence shown here is derived from an EMBL/GenBank/DDBJ whole genome shotgun (WGS) entry which is preliminary data.</text>
</comment>